<feature type="domain" description="EAL" evidence="3">
    <location>
        <begin position="470"/>
        <end position="723"/>
    </location>
</feature>
<dbReference type="EMBL" id="AP023086">
    <property type="protein sequence ID" value="BCD96401.1"/>
    <property type="molecule type" value="Genomic_DNA"/>
</dbReference>
<dbReference type="SUPFAM" id="SSF52172">
    <property type="entry name" value="CheY-like"/>
    <property type="match status" value="1"/>
</dbReference>
<dbReference type="GO" id="GO:0071111">
    <property type="term" value="F:cyclic-guanylate-specific phosphodiesterase activity"/>
    <property type="evidence" value="ECO:0007669"/>
    <property type="project" value="InterPro"/>
</dbReference>
<dbReference type="SMART" id="SM00267">
    <property type="entry name" value="GGDEF"/>
    <property type="match status" value="1"/>
</dbReference>
<feature type="domain" description="GGDEF" evidence="4">
    <location>
        <begin position="334"/>
        <end position="461"/>
    </location>
</feature>
<dbReference type="Proteomes" id="UP001320119">
    <property type="component" value="Chromosome"/>
</dbReference>
<dbReference type="CDD" id="cd01949">
    <property type="entry name" value="GGDEF"/>
    <property type="match status" value="1"/>
</dbReference>
<dbReference type="InterPro" id="IPR021800">
    <property type="entry name" value="DUF3369"/>
</dbReference>
<organism evidence="5 6">
    <name type="scientific">Marinagarivorans cellulosilyticus</name>
    <dbReference type="NCBI Taxonomy" id="2721545"/>
    <lineage>
        <taxon>Bacteria</taxon>
        <taxon>Pseudomonadati</taxon>
        <taxon>Pseudomonadota</taxon>
        <taxon>Gammaproteobacteria</taxon>
        <taxon>Cellvibrionales</taxon>
        <taxon>Cellvibrionaceae</taxon>
        <taxon>Marinagarivorans</taxon>
    </lineage>
</organism>
<dbReference type="GO" id="GO:0000160">
    <property type="term" value="P:phosphorelay signal transduction system"/>
    <property type="evidence" value="ECO:0007669"/>
    <property type="project" value="InterPro"/>
</dbReference>
<evidence type="ECO:0000259" key="2">
    <source>
        <dbReference type="PROSITE" id="PS50110"/>
    </source>
</evidence>
<dbReference type="PANTHER" id="PTHR33121">
    <property type="entry name" value="CYCLIC DI-GMP PHOSPHODIESTERASE PDEF"/>
    <property type="match status" value="1"/>
</dbReference>
<dbReference type="PROSITE" id="PS50887">
    <property type="entry name" value="GGDEF"/>
    <property type="match status" value="1"/>
</dbReference>
<dbReference type="Gene3D" id="3.30.70.270">
    <property type="match status" value="1"/>
</dbReference>
<sequence>MVFADEPEEVTPANDSVWNILIVDDDKNVHTATKYALKDAAILDQKLHFYDAYSAAEAKTFLREQPDVAVILLDVVMETPNAGLDLVAFIRQELGLEDVRIVLRTGEPNQAPEMAVIRDYDINDYKLKSEVTQKNLYACLTAALRCYEQIKTIKEGKEALNSVLAMGRTLLSCANETEFHDIVFDNALKLGHSPAGAMLVVDENNEREVTHASGSFENNAGLLLDSVNDEAAKAHINRCMTSQRNAMTEDAFALYLGSETRGARCCYIHGDKQRNEVTEGMMAVFARNCIISGDNIFFVERLKNHAYCDALTGLPNRNALEQAITEMQSANPDNKQVLAIIDIDGFAELNVALGQSYGDLLLQVAADRLKNRFRAPCFLARISSNGFALLGPETHITPEYIVTPFSDPFEIAGEPQLLGVTSAIAPLSEVGATGGDVIKDVSIVLKQAKKHHRGHVVRFDRAVVDGARNRLDILKRLREAFDQQELFLVFQPKLSLQSGRIVGLEALLRWRTKQGEFISPADFIPLAEQSGLIIRLGEWVLRNAIEQLIALRDKGYKDVHMAVNLSVAQLQHPDILHMLTRVMGEFDVPSHFIELEITESIAMGDIVGNIATLNRIKSMGFKLAMDDFGTGFSSLNYLQQMPIDCLKIDRAFVQTSNSKSGSEIVEMIIQLSKTLGLKVVAEGVEELEQAELLKSLQCDEVQGFYFARPMPQKDLYDWLDKHQ</sequence>
<evidence type="ECO:0000259" key="4">
    <source>
        <dbReference type="PROSITE" id="PS50887"/>
    </source>
</evidence>
<gene>
    <name evidence="5" type="ORF">MARGE09_P0601</name>
</gene>
<dbReference type="InterPro" id="IPR000160">
    <property type="entry name" value="GGDEF_dom"/>
</dbReference>
<dbReference type="InterPro" id="IPR029787">
    <property type="entry name" value="Nucleotide_cyclase"/>
</dbReference>
<dbReference type="InterPro" id="IPR035919">
    <property type="entry name" value="EAL_sf"/>
</dbReference>
<dbReference type="AlphaFoldDB" id="A0AAN1WF19"/>
<evidence type="ECO:0000256" key="1">
    <source>
        <dbReference type="PROSITE-ProRule" id="PRU00169"/>
    </source>
</evidence>
<dbReference type="Pfam" id="PF00990">
    <property type="entry name" value="GGDEF"/>
    <property type="match status" value="1"/>
</dbReference>
<dbReference type="InterPro" id="IPR011006">
    <property type="entry name" value="CheY-like_superfamily"/>
</dbReference>
<dbReference type="SMART" id="SM00052">
    <property type="entry name" value="EAL"/>
    <property type="match status" value="1"/>
</dbReference>
<dbReference type="PROSITE" id="PS50883">
    <property type="entry name" value="EAL"/>
    <property type="match status" value="1"/>
</dbReference>
<dbReference type="PANTHER" id="PTHR33121:SF70">
    <property type="entry name" value="SIGNALING PROTEIN YKOW"/>
    <property type="match status" value="1"/>
</dbReference>
<dbReference type="SUPFAM" id="SSF141868">
    <property type="entry name" value="EAL domain-like"/>
    <property type="match status" value="1"/>
</dbReference>
<dbReference type="NCBIfam" id="TIGR00254">
    <property type="entry name" value="GGDEF"/>
    <property type="match status" value="1"/>
</dbReference>
<accession>A0AAN1WF19</accession>
<reference evidence="5 6" key="1">
    <citation type="journal article" date="2022" name="IScience">
        <title>An ultrasensitive nanofiber-based assay for enzymatic hydrolysis and deep-sea microbial degradation of cellulose.</title>
        <authorList>
            <person name="Tsudome M."/>
            <person name="Tachioka M."/>
            <person name="Miyazaki M."/>
            <person name="Uchimura K."/>
            <person name="Tsuda M."/>
            <person name="Takaki Y."/>
            <person name="Deguchi S."/>
        </authorList>
    </citation>
    <scope>NUCLEOTIDE SEQUENCE [LARGE SCALE GENOMIC DNA]</scope>
    <source>
        <strain evidence="5 6">GE09</strain>
    </source>
</reference>
<feature type="domain" description="Response regulatory" evidence="2">
    <location>
        <begin position="19"/>
        <end position="143"/>
    </location>
</feature>
<dbReference type="SUPFAM" id="SSF55073">
    <property type="entry name" value="Nucleotide cyclase"/>
    <property type="match status" value="1"/>
</dbReference>
<evidence type="ECO:0000313" key="5">
    <source>
        <dbReference type="EMBL" id="BCD96401.1"/>
    </source>
</evidence>
<name>A0AAN1WF19_9GAMM</name>
<keyword evidence="6" id="KW-1185">Reference proteome</keyword>
<keyword evidence="1" id="KW-0597">Phosphoprotein</keyword>
<dbReference type="KEGG" id="marq:MARGE09_P0601"/>
<dbReference type="InterPro" id="IPR050706">
    <property type="entry name" value="Cyclic-di-GMP_PDE-like"/>
</dbReference>
<dbReference type="Pfam" id="PF11849">
    <property type="entry name" value="DUF3369"/>
    <property type="match status" value="1"/>
</dbReference>
<dbReference type="CDD" id="cd01948">
    <property type="entry name" value="EAL"/>
    <property type="match status" value="1"/>
</dbReference>
<dbReference type="Gene3D" id="3.40.50.2300">
    <property type="match status" value="1"/>
</dbReference>
<evidence type="ECO:0000313" key="6">
    <source>
        <dbReference type="Proteomes" id="UP001320119"/>
    </source>
</evidence>
<evidence type="ECO:0000259" key="3">
    <source>
        <dbReference type="PROSITE" id="PS50883"/>
    </source>
</evidence>
<dbReference type="Pfam" id="PF00563">
    <property type="entry name" value="EAL"/>
    <property type="match status" value="1"/>
</dbReference>
<dbReference type="Gene3D" id="3.20.20.450">
    <property type="entry name" value="EAL domain"/>
    <property type="match status" value="1"/>
</dbReference>
<dbReference type="InterPro" id="IPR001633">
    <property type="entry name" value="EAL_dom"/>
</dbReference>
<proteinExistence type="predicted"/>
<dbReference type="PROSITE" id="PS50110">
    <property type="entry name" value="RESPONSE_REGULATORY"/>
    <property type="match status" value="1"/>
</dbReference>
<dbReference type="InterPro" id="IPR043128">
    <property type="entry name" value="Rev_trsase/Diguanyl_cyclase"/>
</dbReference>
<protein>
    <submittedName>
        <fullName evidence="5">Uncharacterized protein</fullName>
    </submittedName>
</protein>
<feature type="modified residue" description="4-aspartylphosphate" evidence="1">
    <location>
        <position position="74"/>
    </location>
</feature>
<dbReference type="InterPro" id="IPR001789">
    <property type="entry name" value="Sig_transdc_resp-reg_receiver"/>
</dbReference>